<dbReference type="NCBIfam" id="NF004076">
    <property type="entry name" value="PRK05581.1-4"/>
    <property type="match status" value="1"/>
</dbReference>
<feature type="binding site" evidence="10">
    <location>
        <begin position="173"/>
        <end position="175"/>
    </location>
    <ligand>
        <name>substrate</name>
    </ligand>
</feature>
<dbReference type="PROSITE" id="PS01085">
    <property type="entry name" value="RIBUL_P_3_EPIMER_1"/>
    <property type="match status" value="1"/>
</dbReference>
<reference evidence="15 16" key="1">
    <citation type="submission" date="2007-08" db="EMBL/GenBank/DDBJ databases">
        <title>Complete sequence of Thermotoga lettingae TMO.</title>
        <authorList>
            <consortium name="US DOE Joint Genome Institute"/>
            <person name="Copeland A."/>
            <person name="Lucas S."/>
            <person name="Lapidus A."/>
            <person name="Barry K."/>
            <person name="Glavina del Rio T."/>
            <person name="Dalin E."/>
            <person name="Tice H."/>
            <person name="Pitluck S."/>
            <person name="Foster B."/>
            <person name="Bruce D."/>
            <person name="Schmutz J."/>
            <person name="Larimer F."/>
            <person name="Land M."/>
            <person name="Hauser L."/>
            <person name="Kyrpides N."/>
            <person name="Mikhailova N."/>
            <person name="Nelson K."/>
            <person name="Gogarten J.P."/>
            <person name="Noll K."/>
            <person name="Richardson P."/>
        </authorList>
    </citation>
    <scope>NUCLEOTIDE SEQUENCE [LARGE SCALE GENOMIC DNA]</scope>
    <source>
        <strain evidence="16">ATCC BAA-301 / DSM 14385 / NBRC 107922 / TMO</strain>
    </source>
</reference>
<evidence type="ECO:0000256" key="3">
    <source>
        <dbReference type="ARBA" id="ARBA00001941"/>
    </source>
</evidence>
<dbReference type="EC" id="5.1.3.1" evidence="7 10"/>
<feature type="binding site" evidence="14">
    <location>
        <position position="175"/>
    </location>
    <ligand>
        <name>substrate</name>
    </ligand>
</feature>
<evidence type="ECO:0000256" key="12">
    <source>
        <dbReference type="PIRSR" id="PIRSR001461-1"/>
    </source>
</evidence>
<feature type="binding site" evidence="10 14">
    <location>
        <position position="7"/>
    </location>
    <ligand>
        <name>substrate</name>
    </ligand>
</feature>
<keyword evidence="13" id="KW-0464">Manganese</keyword>
<feature type="binding site" evidence="10 13">
    <location>
        <position position="33"/>
    </location>
    <ligand>
        <name>a divalent metal cation</name>
        <dbReference type="ChEBI" id="CHEBI:60240"/>
    </ligand>
</feature>
<dbReference type="RefSeq" id="WP_012003885.1">
    <property type="nucleotide sequence ID" value="NC_009828.1"/>
</dbReference>
<evidence type="ECO:0000256" key="2">
    <source>
        <dbReference type="ARBA" id="ARBA00001936"/>
    </source>
</evidence>
<evidence type="ECO:0000256" key="11">
    <source>
        <dbReference type="PIRNR" id="PIRNR001461"/>
    </source>
</evidence>
<dbReference type="PROSITE" id="PS01086">
    <property type="entry name" value="RIBUL_P_3_EPIMER_2"/>
    <property type="match status" value="1"/>
</dbReference>
<comment type="caution">
    <text evidence="10">Lacks conserved residue(s) required for the propagation of feature annotation.</text>
</comment>
<comment type="cofactor">
    <cofactor evidence="10 13">
        <name>a divalent metal cation</name>
        <dbReference type="ChEBI" id="CHEBI:60240"/>
    </cofactor>
    <text evidence="10 13">Binds 1 divalent metal cation per subunit.</text>
</comment>
<feature type="active site" description="Proton donor" evidence="10 12">
    <location>
        <position position="173"/>
    </location>
</feature>
<dbReference type="HAMAP" id="MF_02227">
    <property type="entry name" value="RPE"/>
    <property type="match status" value="1"/>
</dbReference>
<dbReference type="PIRSF" id="PIRSF001461">
    <property type="entry name" value="RPE"/>
    <property type="match status" value="1"/>
</dbReference>
<dbReference type="GO" id="GO:0005737">
    <property type="term" value="C:cytoplasm"/>
    <property type="evidence" value="ECO:0007669"/>
    <property type="project" value="UniProtKB-ARBA"/>
</dbReference>
<dbReference type="InterPro" id="IPR013785">
    <property type="entry name" value="Aldolase_TIM"/>
</dbReference>
<evidence type="ECO:0000256" key="1">
    <source>
        <dbReference type="ARBA" id="ARBA00001782"/>
    </source>
</evidence>
<gene>
    <name evidence="10" type="primary">rpe</name>
    <name evidence="15" type="ordered locus">Tlet_1855</name>
</gene>
<comment type="function">
    <text evidence="10">Catalyzes the reversible epimerization of D-ribulose 5-phosphate to D-xylulose 5-phosphate.</text>
</comment>
<dbReference type="PANTHER" id="PTHR11749">
    <property type="entry name" value="RIBULOSE-5-PHOSPHATE-3-EPIMERASE"/>
    <property type="match status" value="1"/>
</dbReference>
<dbReference type="eggNOG" id="COG0036">
    <property type="taxonomic scope" value="Bacteria"/>
</dbReference>
<dbReference type="GO" id="GO:0019323">
    <property type="term" value="P:pentose catabolic process"/>
    <property type="evidence" value="ECO:0007669"/>
    <property type="project" value="UniProtKB-UniRule"/>
</dbReference>
<dbReference type="InterPro" id="IPR000056">
    <property type="entry name" value="Ribul_P_3_epim-like"/>
</dbReference>
<dbReference type="Gene3D" id="3.20.20.70">
    <property type="entry name" value="Aldolase class I"/>
    <property type="match status" value="1"/>
</dbReference>
<evidence type="ECO:0000256" key="4">
    <source>
        <dbReference type="ARBA" id="ARBA00001947"/>
    </source>
</evidence>
<keyword evidence="13" id="KW-0170">Cobalt</keyword>
<comment type="cofactor">
    <cofactor evidence="3">
        <name>Co(2+)</name>
        <dbReference type="ChEBI" id="CHEBI:48828"/>
    </cofactor>
</comment>
<dbReference type="GO" id="GO:0004750">
    <property type="term" value="F:D-ribulose-phosphate 3-epimerase activity"/>
    <property type="evidence" value="ECO:0007669"/>
    <property type="project" value="UniProtKB-UniRule"/>
</dbReference>
<evidence type="ECO:0000313" key="15">
    <source>
        <dbReference type="EMBL" id="ABV34409.1"/>
    </source>
</evidence>
<reference evidence="15 16" key="2">
    <citation type="journal article" date="2009" name="Proc. Natl. Acad. Sci. U.S.A.">
        <title>On the chimeric nature, thermophilic origin, and phylogenetic placement of the Thermotogales.</title>
        <authorList>
            <person name="Zhaxybayeva O."/>
            <person name="Swithers K.S."/>
            <person name="Lapierre P."/>
            <person name="Fournier G.P."/>
            <person name="Bickhart D.M."/>
            <person name="DeBoy R.T."/>
            <person name="Nelson K.E."/>
            <person name="Nesbo C.L."/>
            <person name="Doolittle W.F."/>
            <person name="Gogarten J.P."/>
            <person name="Noll K.M."/>
        </authorList>
    </citation>
    <scope>NUCLEOTIDE SEQUENCE [LARGE SCALE GENOMIC DNA]</scope>
    <source>
        <strain evidence="16">ATCC BAA-301 / DSM 14385 / NBRC 107922 / TMO</strain>
    </source>
</reference>
<dbReference type="FunFam" id="3.20.20.70:FF:000004">
    <property type="entry name" value="Ribulose-phosphate 3-epimerase"/>
    <property type="match status" value="1"/>
</dbReference>
<comment type="catalytic activity">
    <reaction evidence="1 10 11">
        <text>D-ribulose 5-phosphate = D-xylulose 5-phosphate</text>
        <dbReference type="Rhea" id="RHEA:13677"/>
        <dbReference type="ChEBI" id="CHEBI:57737"/>
        <dbReference type="ChEBI" id="CHEBI:58121"/>
        <dbReference type="EC" id="5.1.3.1"/>
    </reaction>
</comment>
<sequence length="216" mass="24206">MRMISASILASDLSRLSEEVKRVEPYIDMIHLDVMDGVFVPNITFGFPVLEAVRKCTDLPIDAHLMIINPEKYVERFIDLGASIIAVHYEACVHLHKVVYQIKDKGAQAYVALNPHTPIEMLSEILEDLDGVLIMTVNPGFSGQKFIQSSVEKIRKLSEMIQKKGLKTKIMVDGGINENTVEKVVCSGAEILVMGYGIFRSDFASFKRKLEAIKCF</sequence>
<dbReference type="InterPro" id="IPR011060">
    <property type="entry name" value="RibuloseP-bd_barrel"/>
</dbReference>
<dbReference type="CDD" id="cd00429">
    <property type="entry name" value="RPE"/>
    <property type="match status" value="1"/>
</dbReference>
<proteinExistence type="inferred from homology"/>
<evidence type="ECO:0000256" key="7">
    <source>
        <dbReference type="ARBA" id="ARBA00013188"/>
    </source>
</evidence>
<evidence type="ECO:0000256" key="6">
    <source>
        <dbReference type="ARBA" id="ARBA00009541"/>
    </source>
</evidence>
<keyword evidence="9 10" id="KW-0413">Isomerase</keyword>
<evidence type="ECO:0000256" key="13">
    <source>
        <dbReference type="PIRSR" id="PIRSR001461-2"/>
    </source>
</evidence>
<comment type="cofactor">
    <cofactor evidence="4">
        <name>Zn(2+)</name>
        <dbReference type="ChEBI" id="CHEBI:29105"/>
    </cofactor>
</comment>
<feature type="active site" description="Proton acceptor" evidence="10 12">
    <location>
        <position position="33"/>
    </location>
</feature>
<dbReference type="SUPFAM" id="SSF51366">
    <property type="entry name" value="Ribulose-phoshate binding barrel"/>
    <property type="match status" value="1"/>
</dbReference>
<dbReference type="EMBL" id="CP000812">
    <property type="protein sequence ID" value="ABV34409.1"/>
    <property type="molecule type" value="Genomic_DNA"/>
</dbReference>
<keyword evidence="8 10" id="KW-0479">Metal-binding</keyword>
<dbReference type="NCBIfam" id="TIGR01163">
    <property type="entry name" value="rpe"/>
    <property type="match status" value="1"/>
</dbReference>
<dbReference type="HOGENOM" id="CLU_054856_2_1_0"/>
<comment type="similarity">
    <text evidence="6 10 11">Belongs to the ribulose-phosphate 3-epimerase family.</text>
</comment>
<evidence type="ECO:0000313" key="16">
    <source>
        <dbReference type="Proteomes" id="UP000002016"/>
    </source>
</evidence>
<evidence type="ECO:0000256" key="8">
    <source>
        <dbReference type="ARBA" id="ARBA00022723"/>
    </source>
</evidence>
<dbReference type="InterPro" id="IPR026019">
    <property type="entry name" value="Ribul_P_3_epim"/>
</dbReference>
<protein>
    <recommendedName>
        <fullName evidence="7 10">Ribulose-phosphate 3-epimerase</fullName>
        <ecNumber evidence="7 10">5.1.3.1</ecNumber>
    </recommendedName>
</protein>
<comment type="pathway">
    <text evidence="10">Carbohydrate degradation.</text>
</comment>
<name>A8F8C5_PSELT</name>
<dbReference type="OrthoDB" id="1645589at2"/>
<dbReference type="Pfam" id="PF00834">
    <property type="entry name" value="Ribul_P_3_epim"/>
    <property type="match status" value="1"/>
</dbReference>
<evidence type="ECO:0000256" key="10">
    <source>
        <dbReference type="HAMAP-Rule" id="MF_02227"/>
    </source>
</evidence>
<feature type="binding site" evidence="10 14">
    <location>
        <position position="64"/>
    </location>
    <ligand>
        <name>substrate</name>
    </ligand>
</feature>
<accession>A8F8C5</accession>
<feature type="binding site" evidence="10 13">
    <location>
        <position position="64"/>
    </location>
    <ligand>
        <name>a divalent metal cation</name>
        <dbReference type="ChEBI" id="CHEBI:60240"/>
    </ligand>
</feature>
<evidence type="ECO:0000256" key="5">
    <source>
        <dbReference type="ARBA" id="ARBA00001954"/>
    </source>
</evidence>
<keyword evidence="16" id="KW-1185">Reference proteome</keyword>
<dbReference type="KEGG" id="tle:Tlet_1855"/>
<dbReference type="AlphaFoldDB" id="A8F8C5"/>
<keyword evidence="10 11" id="KW-0119">Carbohydrate metabolism</keyword>
<feature type="binding site" evidence="10 13">
    <location>
        <position position="173"/>
    </location>
    <ligand>
        <name>a divalent metal cation</name>
        <dbReference type="ChEBI" id="CHEBI:60240"/>
    </ligand>
</feature>
<dbReference type="GO" id="GO:0006098">
    <property type="term" value="P:pentose-phosphate shunt"/>
    <property type="evidence" value="ECO:0007669"/>
    <property type="project" value="UniProtKB-UniRule"/>
</dbReference>
<dbReference type="STRING" id="416591.Tlet_1855"/>
<keyword evidence="13" id="KW-0862">Zinc</keyword>
<organism evidence="15 16">
    <name type="scientific">Pseudothermotoga lettingae (strain ATCC BAA-301 / DSM 14385 / NBRC 107922 / TMO)</name>
    <name type="common">Thermotoga lettingae</name>
    <dbReference type="NCBI Taxonomy" id="416591"/>
    <lineage>
        <taxon>Bacteria</taxon>
        <taxon>Thermotogati</taxon>
        <taxon>Thermotogota</taxon>
        <taxon>Thermotogae</taxon>
        <taxon>Thermotogales</taxon>
        <taxon>Thermotogaceae</taxon>
        <taxon>Pseudothermotoga</taxon>
    </lineage>
</organism>
<feature type="binding site" evidence="10 13">
    <location>
        <position position="31"/>
    </location>
    <ligand>
        <name>a divalent metal cation</name>
        <dbReference type="ChEBI" id="CHEBI:60240"/>
    </ligand>
</feature>
<dbReference type="GO" id="GO:0046872">
    <property type="term" value="F:metal ion binding"/>
    <property type="evidence" value="ECO:0007669"/>
    <property type="project" value="UniProtKB-UniRule"/>
</dbReference>
<dbReference type="Proteomes" id="UP000002016">
    <property type="component" value="Chromosome"/>
</dbReference>
<feature type="binding site" evidence="10 14">
    <location>
        <begin position="140"/>
        <end position="143"/>
    </location>
    <ligand>
        <name>substrate</name>
    </ligand>
</feature>
<comment type="cofactor">
    <cofactor evidence="5">
        <name>Fe(2+)</name>
        <dbReference type="ChEBI" id="CHEBI:29033"/>
    </cofactor>
</comment>
<evidence type="ECO:0000256" key="9">
    <source>
        <dbReference type="ARBA" id="ARBA00023235"/>
    </source>
</evidence>
<evidence type="ECO:0000256" key="14">
    <source>
        <dbReference type="PIRSR" id="PIRSR001461-3"/>
    </source>
</evidence>
<comment type="cofactor">
    <cofactor evidence="2">
        <name>Mn(2+)</name>
        <dbReference type="ChEBI" id="CHEBI:29035"/>
    </cofactor>
</comment>